<dbReference type="AlphaFoldDB" id="A0A366M5S3"/>
<accession>A0A366M5S3</accession>
<name>A0A366M5S3_9ACTN</name>
<dbReference type="RefSeq" id="WP_113977890.1">
    <property type="nucleotide sequence ID" value="NZ_QMEY01000001.1"/>
</dbReference>
<dbReference type="OrthoDB" id="3207839at2"/>
<evidence type="ECO:0000313" key="2">
    <source>
        <dbReference type="EMBL" id="RBQ21397.1"/>
    </source>
</evidence>
<organism evidence="2 3">
    <name type="scientific">Spongiactinospora rosea</name>
    <dbReference type="NCBI Taxonomy" id="2248750"/>
    <lineage>
        <taxon>Bacteria</taxon>
        <taxon>Bacillati</taxon>
        <taxon>Actinomycetota</taxon>
        <taxon>Actinomycetes</taxon>
        <taxon>Streptosporangiales</taxon>
        <taxon>Streptosporangiaceae</taxon>
        <taxon>Spongiactinospora</taxon>
    </lineage>
</organism>
<dbReference type="Proteomes" id="UP000253303">
    <property type="component" value="Unassembled WGS sequence"/>
</dbReference>
<feature type="region of interest" description="Disordered" evidence="1">
    <location>
        <begin position="1"/>
        <end position="28"/>
    </location>
</feature>
<feature type="compositionally biased region" description="Basic and acidic residues" evidence="1">
    <location>
        <begin position="13"/>
        <end position="28"/>
    </location>
</feature>
<evidence type="ECO:0000256" key="1">
    <source>
        <dbReference type="SAM" id="MobiDB-lite"/>
    </source>
</evidence>
<reference evidence="2 3" key="1">
    <citation type="submission" date="2018-06" db="EMBL/GenBank/DDBJ databases">
        <title>Sphaerisporangium craniellae sp. nov., isolated from a marine sponge in the South China Sea.</title>
        <authorList>
            <person name="Li L."/>
        </authorList>
    </citation>
    <scope>NUCLEOTIDE SEQUENCE [LARGE SCALE GENOMIC DNA]</scope>
    <source>
        <strain evidence="2 3">LHW63015</strain>
    </source>
</reference>
<sequence>MTTGYWSENGPIAREHYSKGQELGREEGRREGRVSILLEILANRGIPLSDADIKYITFYGNSTKIDTWADRCLTVASAEELFAKN</sequence>
<gene>
    <name evidence="2" type="ORF">DP939_01390</name>
</gene>
<protein>
    <submittedName>
        <fullName evidence="2">Uncharacterized protein</fullName>
    </submittedName>
</protein>
<evidence type="ECO:0000313" key="3">
    <source>
        <dbReference type="Proteomes" id="UP000253303"/>
    </source>
</evidence>
<proteinExistence type="predicted"/>
<comment type="caution">
    <text evidence="2">The sequence shown here is derived from an EMBL/GenBank/DDBJ whole genome shotgun (WGS) entry which is preliminary data.</text>
</comment>
<keyword evidence="3" id="KW-1185">Reference proteome</keyword>
<dbReference type="EMBL" id="QMEY01000001">
    <property type="protein sequence ID" value="RBQ21397.1"/>
    <property type="molecule type" value="Genomic_DNA"/>
</dbReference>